<dbReference type="CDD" id="cd07035">
    <property type="entry name" value="TPP_PYR_POX_like"/>
    <property type="match status" value="1"/>
</dbReference>
<name>A0A443J4Q3_9RHOB</name>
<evidence type="ECO:0000256" key="1">
    <source>
        <dbReference type="ARBA" id="ARBA00007812"/>
    </source>
</evidence>
<dbReference type="Pfam" id="PF02775">
    <property type="entry name" value="TPP_enzyme_C"/>
    <property type="match status" value="1"/>
</dbReference>
<dbReference type="GO" id="GO:0050660">
    <property type="term" value="F:flavin adenine dinucleotide binding"/>
    <property type="evidence" value="ECO:0007669"/>
    <property type="project" value="TreeGrafter"/>
</dbReference>
<evidence type="ECO:0000256" key="2">
    <source>
        <dbReference type="ARBA" id="ARBA00023052"/>
    </source>
</evidence>
<comment type="caution">
    <text evidence="5">The sequence shown here is derived from an EMBL/GenBank/DDBJ whole genome shotgun (WGS) entry which is preliminary data.</text>
</comment>
<dbReference type="AlphaFoldDB" id="A0A443J4Q3"/>
<dbReference type="PANTHER" id="PTHR18968">
    <property type="entry name" value="THIAMINE PYROPHOSPHATE ENZYMES"/>
    <property type="match status" value="1"/>
</dbReference>
<dbReference type="Gene3D" id="3.40.50.970">
    <property type="match status" value="2"/>
</dbReference>
<dbReference type="InterPro" id="IPR012001">
    <property type="entry name" value="Thiamin_PyroP_enz_TPP-bd_dom"/>
</dbReference>
<reference evidence="5 6" key="2">
    <citation type="submission" date="2019-01" db="EMBL/GenBank/DDBJ databases">
        <authorList>
            <person name="Li Y."/>
        </authorList>
    </citation>
    <scope>NUCLEOTIDE SEQUENCE [LARGE SCALE GENOMIC DNA]</scope>
    <source>
        <strain evidence="5 6">2D-5</strain>
    </source>
</reference>
<gene>
    <name evidence="5" type="ORF">D2T33_00950</name>
</gene>
<dbReference type="InterPro" id="IPR029061">
    <property type="entry name" value="THDP-binding"/>
</dbReference>
<dbReference type="InterPro" id="IPR045229">
    <property type="entry name" value="TPP_enz"/>
</dbReference>
<sequence length="515" mass="53058">MNGADRLCDALLVNGIDVCFANPGTSEMHFVAALDHKPELRCILGLQENVVTGAADGYARMADRPAATLLHLGPGLANGLANIHNARRARTPMVNIVGNHATYHRKYEAPLSSDVEGVARPMSDWVASLESAAEISAGVNAAVAAAASLPGVATLILPADTAWEEVAPADPVPATIPAPPGGDPAAISGILEAIEDGLKVALLLDGAALRAGPLETAGRIAAHCGVRLLTPTSVARIERGAGRVAPDRIPYRIEAAEEAMKDVDVLVLVGAQAPVAFFAYPGRPSVPTRPDTRIVLYAAPGADAASALTVLADALGAASAPAPVCVAGLPPRPGDGALTGPDVTAMVARALPENAIVVDESITQGYMFESQSRGCPHHDMLDLTGGAIGIGLPLSIGAAVACPDRKVICLQADGSGLYTVQALWTQAREGLDILTVVFSNGTYATLHGEMKRVGVDAFGVNAGRMLNLDAPRVDWVTLARSFGVDAARATTVAELEPLLETALMRSGPFLIEACI</sequence>
<dbReference type="GO" id="GO:0030976">
    <property type="term" value="F:thiamine pyrophosphate binding"/>
    <property type="evidence" value="ECO:0007669"/>
    <property type="project" value="InterPro"/>
</dbReference>
<dbReference type="RefSeq" id="WP_128268509.1">
    <property type="nucleotide sequence ID" value="NZ_SAUW01000001.1"/>
</dbReference>
<dbReference type="InterPro" id="IPR011766">
    <property type="entry name" value="TPP_enzyme_TPP-bd"/>
</dbReference>
<dbReference type="Proteomes" id="UP000285710">
    <property type="component" value="Unassembled WGS sequence"/>
</dbReference>
<dbReference type="Pfam" id="PF02776">
    <property type="entry name" value="TPP_enzyme_N"/>
    <property type="match status" value="1"/>
</dbReference>
<evidence type="ECO:0000259" key="3">
    <source>
        <dbReference type="Pfam" id="PF02775"/>
    </source>
</evidence>
<dbReference type="GO" id="GO:0044281">
    <property type="term" value="P:small molecule metabolic process"/>
    <property type="evidence" value="ECO:0007669"/>
    <property type="project" value="UniProtKB-ARBA"/>
</dbReference>
<dbReference type="PANTHER" id="PTHR18968:SF86">
    <property type="entry name" value="ACETOLACTATE SYNTHASE LARGE SUBUNIT ILVX-RELATED"/>
    <property type="match status" value="1"/>
</dbReference>
<evidence type="ECO:0000313" key="5">
    <source>
        <dbReference type="EMBL" id="RWR15472.1"/>
    </source>
</evidence>
<keyword evidence="6" id="KW-1185">Reference proteome</keyword>
<dbReference type="NCBIfam" id="NF005760">
    <property type="entry name" value="PRK07586.1"/>
    <property type="match status" value="1"/>
</dbReference>
<keyword evidence="2" id="KW-0786">Thiamine pyrophosphate</keyword>
<feature type="domain" description="Thiamine pyrophosphate enzyme TPP-binding" evidence="3">
    <location>
        <begin position="381"/>
        <end position="512"/>
    </location>
</feature>
<evidence type="ECO:0000259" key="4">
    <source>
        <dbReference type="Pfam" id="PF02776"/>
    </source>
</evidence>
<comment type="similarity">
    <text evidence="1">Belongs to the TPP enzyme family.</text>
</comment>
<dbReference type="EMBL" id="SAUW01000001">
    <property type="protein sequence ID" value="RWR15472.1"/>
    <property type="molecule type" value="Genomic_DNA"/>
</dbReference>
<feature type="domain" description="Thiamine pyrophosphate enzyme N-terminal TPP-binding" evidence="4">
    <location>
        <begin position="1"/>
        <end position="106"/>
    </location>
</feature>
<accession>A0A443J4Q3</accession>
<dbReference type="GO" id="GO:0003984">
    <property type="term" value="F:acetolactate synthase activity"/>
    <property type="evidence" value="ECO:0007669"/>
    <property type="project" value="TreeGrafter"/>
</dbReference>
<evidence type="ECO:0000313" key="6">
    <source>
        <dbReference type="Proteomes" id="UP000285710"/>
    </source>
</evidence>
<dbReference type="SUPFAM" id="SSF52518">
    <property type="entry name" value="Thiamin diphosphate-binding fold (THDP-binding)"/>
    <property type="match status" value="2"/>
</dbReference>
<protein>
    <submittedName>
        <fullName evidence="5">Acetolactate synthase large subunit</fullName>
    </submittedName>
</protein>
<proteinExistence type="inferred from homology"/>
<reference evidence="5 6" key="1">
    <citation type="submission" date="2019-01" db="EMBL/GenBank/DDBJ databases">
        <title>Sinorhodobacter populi sp. nov. isolated from the symptomatic bark tissue of Populus euramericana canker.</title>
        <authorList>
            <person name="Xu G."/>
        </authorList>
    </citation>
    <scope>NUCLEOTIDE SEQUENCE [LARGE SCALE GENOMIC DNA]</scope>
    <source>
        <strain evidence="5 6">2D-5</strain>
    </source>
</reference>
<organism evidence="5 6">
    <name type="scientific">Paenirhodobacter populi</name>
    <dbReference type="NCBI Taxonomy" id="2306993"/>
    <lineage>
        <taxon>Bacteria</taxon>
        <taxon>Pseudomonadati</taxon>
        <taxon>Pseudomonadota</taxon>
        <taxon>Alphaproteobacteria</taxon>
        <taxon>Rhodobacterales</taxon>
        <taxon>Rhodobacter group</taxon>
        <taxon>Paenirhodobacter</taxon>
    </lineage>
</organism>
<dbReference type="CDD" id="cd02002">
    <property type="entry name" value="TPP_BFDC"/>
    <property type="match status" value="1"/>
</dbReference>